<protein>
    <recommendedName>
        <fullName evidence="3">Membrane magnesium transporter</fullName>
    </recommendedName>
</protein>
<name>A0A9D5HVT0_9CRYT</name>
<sequence length="97" mass="10947">MGFLLHILTSLWVIAKVPVPQVFPIPYRKTELQTIDWLSSALISTSICFGLGLSVDSESETKIRDNGTIYQADNSDKKKRSNIFLELYLRQGIETSV</sequence>
<organism evidence="2">
    <name type="scientific">Cryptosporidium canis</name>
    <dbReference type="NCBI Taxonomy" id="195482"/>
    <lineage>
        <taxon>Eukaryota</taxon>
        <taxon>Sar</taxon>
        <taxon>Alveolata</taxon>
        <taxon>Apicomplexa</taxon>
        <taxon>Conoidasida</taxon>
        <taxon>Coccidia</taxon>
        <taxon>Eucoccidiorida</taxon>
        <taxon>Eimeriorina</taxon>
        <taxon>Cryptosporidiidae</taxon>
        <taxon>Cryptosporidium</taxon>
    </lineage>
</organism>
<dbReference type="EMBL" id="JAPCXC010000121">
    <property type="protein sequence ID" value="KAJ1604735.1"/>
    <property type="molecule type" value="Genomic_DNA"/>
</dbReference>
<evidence type="ECO:0000313" key="2">
    <source>
        <dbReference type="EMBL" id="KAJ1604735.1"/>
    </source>
</evidence>
<dbReference type="Proteomes" id="UP001067231">
    <property type="component" value="Unassembled WGS sequence"/>
</dbReference>
<accession>A0A9D5HVT0</accession>
<feature type="chain" id="PRO_5039533718" description="Membrane magnesium transporter" evidence="1">
    <location>
        <begin position="25"/>
        <end position="97"/>
    </location>
</feature>
<keyword evidence="1" id="KW-0732">Signal</keyword>
<evidence type="ECO:0008006" key="3">
    <source>
        <dbReference type="Google" id="ProtNLM"/>
    </source>
</evidence>
<feature type="signal peptide" evidence="1">
    <location>
        <begin position="1"/>
        <end position="24"/>
    </location>
</feature>
<comment type="caution">
    <text evidence="2">The sequence shown here is derived from an EMBL/GenBank/DDBJ whole genome shotgun (WGS) entry which is preliminary data.</text>
</comment>
<evidence type="ECO:0000256" key="1">
    <source>
        <dbReference type="SAM" id="SignalP"/>
    </source>
</evidence>
<gene>
    <name evidence="2" type="ORF">OJ253_3481</name>
</gene>
<reference evidence="2" key="1">
    <citation type="submission" date="2022-10" db="EMBL/GenBank/DDBJ databases">
        <title>Adaptive evolution leads to modifications in subtelomeric GC content in a zoonotic Cryptosporidium species.</title>
        <authorList>
            <person name="Li J."/>
            <person name="Feng Y."/>
            <person name="Xiao L."/>
        </authorList>
    </citation>
    <scope>NUCLEOTIDE SEQUENCE</scope>
    <source>
        <strain evidence="2">33844</strain>
    </source>
</reference>
<dbReference type="AlphaFoldDB" id="A0A9D5HVT0"/>
<proteinExistence type="predicted"/>